<evidence type="ECO:0000313" key="1">
    <source>
        <dbReference type="EMBL" id="MFC7057750.1"/>
    </source>
</evidence>
<dbReference type="InterPro" id="IPR007362">
    <property type="entry name" value="DUF429"/>
</dbReference>
<name>A0ABD5W2I8_9EURY</name>
<dbReference type="RefSeq" id="WP_267163534.1">
    <property type="nucleotide sequence ID" value="NZ_CP112972.1"/>
</dbReference>
<evidence type="ECO:0000313" key="2">
    <source>
        <dbReference type="Proteomes" id="UP001596445"/>
    </source>
</evidence>
<keyword evidence="2" id="KW-1185">Reference proteome</keyword>
<dbReference type="Pfam" id="PF04250">
    <property type="entry name" value="DUF429"/>
    <property type="match status" value="1"/>
</dbReference>
<reference evidence="1 2" key="1">
    <citation type="journal article" date="2019" name="Int. J. Syst. Evol. Microbiol.">
        <title>The Global Catalogue of Microorganisms (GCM) 10K type strain sequencing project: providing services to taxonomists for standard genome sequencing and annotation.</title>
        <authorList>
            <consortium name="The Broad Institute Genomics Platform"/>
            <consortium name="The Broad Institute Genome Sequencing Center for Infectious Disease"/>
            <person name="Wu L."/>
            <person name="Ma J."/>
        </authorList>
    </citation>
    <scope>NUCLEOTIDE SEQUENCE [LARGE SCALE GENOMIC DNA]</scope>
    <source>
        <strain evidence="1 2">JCM 30072</strain>
    </source>
</reference>
<dbReference type="Proteomes" id="UP001596445">
    <property type="component" value="Unassembled WGS sequence"/>
</dbReference>
<proteinExistence type="predicted"/>
<organism evidence="1 2">
    <name type="scientific">Halovenus salina</name>
    <dbReference type="NCBI Taxonomy" id="1510225"/>
    <lineage>
        <taxon>Archaea</taxon>
        <taxon>Methanobacteriati</taxon>
        <taxon>Methanobacteriota</taxon>
        <taxon>Stenosarchaea group</taxon>
        <taxon>Halobacteria</taxon>
        <taxon>Halobacteriales</taxon>
        <taxon>Haloarculaceae</taxon>
        <taxon>Halovenus</taxon>
    </lineage>
</organism>
<accession>A0ABD5W2I8</accession>
<dbReference type="GeneID" id="76629667"/>
<gene>
    <name evidence="1" type="ORF">ACFQQG_05670</name>
</gene>
<dbReference type="EMBL" id="JBHSZI010000001">
    <property type="protein sequence ID" value="MFC7057750.1"/>
    <property type="molecule type" value="Genomic_DNA"/>
</dbReference>
<dbReference type="AlphaFoldDB" id="A0ABD5W2I8"/>
<protein>
    <submittedName>
        <fullName evidence="1">DUF429 domain-containing protein</fullName>
    </submittedName>
</protein>
<sequence>MYVGVDWSSGSWLAVVFDQQGYNRTAVFDEIGDLWYRYEDTAERILIDVPIGLIEKGGDGRQCDSLARDVIGSRAPSVFTPPVREATRKRRYPAAKRVHERKTGSGLSKQAFALSDSIASVDDLVQNVPEARMAIRESHPEVCFRAFAGEPLSHSKKSAAGYAERMRALAGFDTDAPPVVQGVAEETGGEDVAVDDVLDAVVLAYTAQPGPGSLWSLPPEPPTDSKGLPMEIVYRAETPLVG</sequence>
<comment type="caution">
    <text evidence="1">The sequence shown here is derived from an EMBL/GenBank/DDBJ whole genome shotgun (WGS) entry which is preliminary data.</text>
</comment>